<keyword evidence="2" id="KW-1185">Reference proteome</keyword>
<dbReference type="Proteomes" id="UP000217790">
    <property type="component" value="Unassembled WGS sequence"/>
</dbReference>
<reference evidence="2" key="1">
    <citation type="journal article" date="2017" name="Nat. Ecol. Evol.">
        <title>Genome expansion and lineage-specific genetic innovations in the forest pathogenic fungi Armillaria.</title>
        <authorList>
            <person name="Sipos G."/>
            <person name="Prasanna A.N."/>
            <person name="Walter M.C."/>
            <person name="O'Connor E."/>
            <person name="Balint B."/>
            <person name="Krizsan K."/>
            <person name="Kiss B."/>
            <person name="Hess J."/>
            <person name="Varga T."/>
            <person name="Slot J."/>
            <person name="Riley R."/>
            <person name="Boka B."/>
            <person name="Rigling D."/>
            <person name="Barry K."/>
            <person name="Lee J."/>
            <person name="Mihaltcheva S."/>
            <person name="LaButti K."/>
            <person name="Lipzen A."/>
            <person name="Waldron R."/>
            <person name="Moloney N.M."/>
            <person name="Sperisen C."/>
            <person name="Kredics L."/>
            <person name="Vagvoelgyi C."/>
            <person name="Patrignani A."/>
            <person name="Fitzpatrick D."/>
            <person name="Nagy I."/>
            <person name="Doyle S."/>
            <person name="Anderson J.B."/>
            <person name="Grigoriev I.V."/>
            <person name="Gueldener U."/>
            <person name="Muensterkoetter M."/>
            <person name="Nagy L.G."/>
        </authorList>
    </citation>
    <scope>NUCLEOTIDE SEQUENCE [LARGE SCALE GENOMIC DNA]</scope>
    <source>
        <strain evidence="2">Ar21-2</strain>
    </source>
</reference>
<dbReference type="InParanoid" id="A0A2H3DF88"/>
<organism evidence="1 2">
    <name type="scientific">Armillaria gallica</name>
    <name type="common">Bulbous honey fungus</name>
    <name type="synonym">Armillaria bulbosa</name>
    <dbReference type="NCBI Taxonomy" id="47427"/>
    <lineage>
        <taxon>Eukaryota</taxon>
        <taxon>Fungi</taxon>
        <taxon>Dikarya</taxon>
        <taxon>Basidiomycota</taxon>
        <taxon>Agaricomycotina</taxon>
        <taxon>Agaricomycetes</taxon>
        <taxon>Agaricomycetidae</taxon>
        <taxon>Agaricales</taxon>
        <taxon>Marasmiineae</taxon>
        <taxon>Physalacriaceae</taxon>
        <taxon>Armillaria</taxon>
    </lineage>
</organism>
<dbReference type="AlphaFoldDB" id="A0A2H3DF88"/>
<evidence type="ECO:0000313" key="1">
    <source>
        <dbReference type="EMBL" id="PBK90092.1"/>
    </source>
</evidence>
<sequence length="166" mass="18621">MDGLTLSCYLPFLTYVRAFSWTLWRTMLARISDRTRYLVRATAFFAPRLVLRPHAHDLCRPLGMQPFIIPHFPSQPAITEYAPTLFPCGNDADSSAYPLCFGRQARQTPQRRCRSISAASYMFIIMGVQYYKSKGPICRLSCRGCPADDGPIGQETPNTVGVSSCV</sequence>
<proteinExistence type="predicted"/>
<dbReference type="EMBL" id="KZ293666">
    <property type="protein sequence ID" value="PBK90092.1"/>
    <property type="molecule type" value="Genomic_DNA"/>
</dbReference>
<name>A0A2H3DF88_ARMGA</name>
<evidence type="ECO:0000313" key="2">
    <source>
        <dbReference type="Proteomes" id="UP000217790"/>
    </source>
</evidence>
<accession>A0A2H3DF88</accession>
<protein>
    <submittedName>
        <fullName evidence="1">Uncharacterized protein</fullName>
    </submittedName>
</protein>
<dbReference type="OrthoDB" id="10645778at2759"/>
<gene>
    <name evidence="1" type="ORF">ARMGADRAFT_1014736</name>
</gene>